<name>A0AA38WLR6_9ASTR</name>
<dbReference type="EMBL" id="JARYMX010000001">
    <property type="protein sequence ID" value="KAJ9565492.1"/>
    <property type="molecule type" value="Genomic_DNA"/>
</dbReference>
<evidence type="ECO:0000313" key="2">
    <source>
        <dbReference type="Proteomes" id="UP001172457"/>
    </source>
</evidence>
<accession>A0AA38WLR6</accession>
<reference evidence="1" key="1">
    <citation type="submission" date="2023-03" db="EMBL/GenBank/DDBJ databases">
        <title>Chromosome-scale reference genome and RAD-based genetic map of yellow starthistle (Centaurea solstitialis) reveal putative structural variation and QTLs associated with invader traits.</title>
        <authorList>
            <person name="Reatini B."/>
            <person name="Cang F.A."/>
            <person name="Jiang Q."/>
            <person name="Mckibben M.T.W."/>
            <person name="Barker M.S."/>
            <person name="Rieseberg L.H."/>
            <person name="Dlugosch K.M."/>
        </authorList>
    </citation>
    <scope>NUCLEOTIDE SEQUENCE</scope>
    <source>
        <strain evidence="1">CAN-66</strain>
        <tissue evidence="1">Leaf</tissue>
    </source>
</reference>
<comment type="caution">
    <text evidence="1">The sequence shown here is derived from an EMBL/GenBank/DDBJ whole genome shotgun (WGS) entry which is preliminary data.</text>
</comment>
<evidence type="ECO:0000313" key="1">
    <source>
        <dbReference type="EMBL" id="KAJ9565492.1"/>
    </source>
</evidence>
<protein>
    <submittedName>
        <fullName evidence="1">Uncharacterized protein</fullName>
    </submittedName>
</protein>
<gene>
    <name evidence="1" type="ORF">OSB04_001458</name>
</gene>
<dbReference type="Proteomes" id="UP001172457">
    <property type="component" value="Chromosome 1"/>
</dbReference>
<sequence length="122" mass="13357">MGDLLGSPHQVAKNKAVSQWGKTDNIVVENVLIAANGGRSSTGGCSSVVYHQDDNDDKLGLLKPYLAATNNNEKHGSVLSSKPCFLLPNLRMFPRFFSSHTQPPKNKSNISFHTYSALSFFF</sequence>
<organism evidence="1 2">
    <name type="scientific">Centaurea solstitialis</name>
    <name type="common">yellow star-thistle</name>
    <dbReference type="NCBI Taxonomy" id="347529"/>
    <lineage>
        <taxon>Eukaryota</taxon>
        <taxon>Viridiplantae</taxon>
        <taxon>Streptophyta</taxon>
        <taxon>Embryophyta</taxon>
        <taxon>Tracheophyta</taxon>
        <taxon>Spermatophyta</taxon>
        <taxon>Magnoliopsida</taxon>
        <taxon>eudicotyledons</taxon>
        <taxon>Gunneridae</taxon>
        <taxon>Pentapetalae</taxon>
        <taxon>asterids</taxon>
        <taxon>campanulids</taxon>
        <taxon>Asterales</taxon>
        <taxon>Asteraceae</taxon>
        <taxon>Carduoideae</taxon>
        <taxon>Cardueae</taxon>
        <taxon>Centaureinae</taxon>
        <taxon>Centaurea</taxon>
    </lineage>
</organism>
<keyword evidence="2" id="KW-1185">Reference proteome</keyword>
<dbReference type="AlphaFoldDB" id="A0AA38WLR6"/>
<proteinExistence type="predicted"/>